<proteinExistence type="predicted"/>
<dbReference type="GeneID" id="26799001"/>
<keyword evidence="1" id="KW-0472">Membrane</keyword>
<gene>
    <name evidence="2" type="ORF">VCM_00031</name>
</gene>
<keyword evidence="1" id="KW-0812">Transmembrane</keyword>
<sequence length="47" mass="5191">MFKEYRYEVAAISAICVIVNLYLEHPLLAVVCAVSAVGNYMLAKEGK</sequence>
<dbReference type="RefSeq" id="YP_009222629.1">
    <property type="nucleotide sequence ID" value="NC_029065.1"/>
</dbReference>
<evidence type="ECO:0000313" key="3">
    <source>
        <dbReference type="Proteomes" id="UP000204441"/>
    </source>
</evidence>
<accession>A0A0S4KW77</accession>
<reference evidence="3" key="1">
    <citation type="submission" date="2015-10" db="EMBL/GenBank/DDBJ databases">
        <authorList>
            <person name="Millard A."/>
        </authorList>
    </citation>
    <scope>NUCLEOTIDE SEQUENCE [LARGE SCALE GENOMIC DNA]</scope>
</reference>
<protein>
    <submittedName>
        <fullName evidence="2">Uncharacterized protein</fullName>
    </submittedName>
</protein>
<keyword evidence="1" id="KW-1133">Transmembrane helix</keyword>
<evidence type="ECO:0000313" key="2">
    <source>
        <dbReference type="EMBL" id="CUR44250.1"/>
    </source>
</evidence>
<evidence type="ECO:0000256" key="1">
    <source>
        <dbReference type="SAM" id="Phobius"/>
    </source>
</evidence>
<name>A0A0S4KW77_9CAUD</name>
<feature type="transmembrane region" description="Helical" evidence="1">
    <location>
        <begin position="12"/>
        <end position="42"/>
    </location>
</feature>
<dbReference type="KEGG" id="vg:26799001"/>
<dbReference type="Proteomes" id="UP000204441">
    <property type="component" value="Genome"/>
</dbReference>
<keyword evidence="3" id="KW-1185">Reference proteome</keyword>
<dbReference type="EMBL" id="LN887844">
    <property type="protein sequence ID" value="CUR44250.1"/>
    <property type="molecule type" value="Genomic_DNA"/>
</dbReference>
<organism evidence="2 3">
    <name type="scientific">Pseudomonas phage VCM</name>
    <dbReference type="NCBI Taxonomy" id="1729937"/>
    <lineage>
        <taxon>Viruses</taxon>
        <taxon>Duplodnaviria</taxon>
        <taxon>Heunggongvirae</taxon>
        <taxon>Uroviricota</taxon>
        <taxon>Caudoviricetes</taxon>
        <taxon>Vandenendeviridae</taxon>
        <taxon>Gorskivirinae</taxon>
        <taxon>Kremarvirus</taxon>
        <taxon>Kremarvirus VCM</taxon>
        <taxon>Otagovirus VCM</taxon>
    </lineage>
</organism>